<dbReference type="EMBL" id="CAFBNC010000035">
    <property type="protein sequence ID" value="CAB4934825.1"/>
    <property type="molecule type" value="Genomic_DNA"/>
</dbReference>
<evidence type="ECO:0000313" key="3">
    <source>
        <dbReference type="EMBL" id="CAB4934825.1"/>
    </source>
</evidence>
<accession>A0A6J5YAL1</accession>
<gene>
    <name evidence="2" type="ORF">UFOPK1392_00985</name>
    <name evidence="3" type="ORF">UFOPK3733_00895</name>
</gene>
<dbReference type="PROSITE" id="PS51186">
    <property type="entry name" value="GNAT"/>
    <property type="match status" value="1"/>
</dbReference>
<dbReference type="InterPro" id="IPR000182">
    <property type="entry name" value="GNAT_dom"/>
</dbReference>
<dbReference type="AlphaFoldDB" id="A0A6J5YAL1"/>
<evidence type="ECO:0000259" key="1">
    <source>
        <dbReference type="PROSITE" id="PS51186"/>
    </source>
</evidence>
<dbReference type="Pfam" id="PF00583">
    <property type="entry name" value="Acetyltransf_1"/>
    <property type="match status" value="1"/>
</dbReference>
<dbReference type="Gene3D" id="3.40.630.30">
    <property type="match status" value="1"/>
</dbReference>
<name>A0A6J5YAL1_9ZZZZ</name>
<feature type="domain" description="N-acetyltransferase" evidence="1">
    <location>
        <begin position="23"/>
        <end position="156"/>
    </location>
</feature>
<dbReference type="SUPFAM" id="SSF55729">
    <property type="entry name" value="Acyl-CoA N-acyltransferases (Nat)"/>
    <property type="match status" value="1"/>
</dbReference>
<sequence>MSDCIARSAGEADVGVLAELVRSCIAELRTQRGGELWAITGARAEPVEDSLASAVSAAEVLVLCGDYVGVTVGYAVAVLVPTTDGRRIARVTDLFTLPDARHVGVGESMMDECVAWARMNHAVAIDAAVLPGTRDSKNFFEGFGLTARELTVSLAL</sequence>
<dbReference type="EMBL" id="CAEMXZ010000033">
    <property type="protein sequence ID" value="CAB4323234.1"/>
    <property type="molecule type" value="Genomic_DNA"/>
</dbReference>
<dbReference type="CDD" id="cd04301">
    <property type="entry name" value="NAT_SF"/>
    <property type="match status" value="1"/>
</dbReference>
<organism evidence="2">
    <name type="scientific">freshwater metagenome</name>
    <dbReference type="NCBI Taxonomy" id="449393"/>
    <lineage>
        <taxon>unclassified sequences</taxon>
        <taxon>metagenomes</taxon>
        <taxon>ecological metagenomes</taxon>
    </lineage>
</organism>
<dbReference type="GO" id="GO:0016747">
    <property type="term" value="F:acyltransferase activity, transferring groups other than amino-acyl groups"/>
    <property type="evidence" value="ECO:0007669"/>
    <property type="project" value="InterPro"/>
</dbReference>
<reference evidence="2" key="1">
    <citation type="submission" date="2020-05" db="EMBL/GenBank/DDBJ databases">
        <authorList>
            <person name="Chiriac C."/>
            <person name="Salcher M."/>
            <person name="Ghai R."/>
            <person name="Kavagutti S V."/>
        </authorList>
    </citation>
    <scope>NUCLEOTIDE SEQUENCE</scope>
</reference>
<proteinExistence type="predicted"/>
<evidence type="ECO:0000313" key="2">
    <source>
        <dbReference type="EMBL" id="CAB4323234.1"/>
    </source>
</evidence>
<dbReference type="InterPro" id="IPR016181">
    <property type="entry name" value="Acyl_CoA_acyltransferase"/>
</dbReference>
<protein>
    <submittedName>
        <fullName evidence="2">Unannotated protein</fullName>
    </submittedName>
</protein>